<evidence type="ECO:0000313" key="3">
    <source>
        <dbReference type="EMBL" id="NYI88710.1"/>
    </source>
</evidence>
<feature type="region of interest" description="Disordered" evidence="1">
    <location>
        <begin position="17"/>
        <end position="71"/>
    </location>
</feature>
<evidence type="ECO:0000256" key="1">
    <source>
        <dbReference type="SAM" id="MobiDB-lite"/>
    </source>
</evidence>
<reference evidence="3 4" key="1">
    <citation type="submission" date="2020-07" db="EMBL/GenBank/DDBJ databases">
        <title>Sequencing the genomes of 1000 actinobacteria strains.</title>
        <authorList>
            <person name="Klenk H.-P."/>
        </authorList>
    </citation>
    <scope>NUCLEOTIDE SEQUENCE [LARGE SCALE GENOMIC DNA]</scope>
    <source>
        <strain evidence="3 4">DSM 104006</strain>
    </source>
</reference>
<sequence>MSEPTDPERLLAEALQAQARSAPHPGPPPGGWPQFGLLSGADASSLERERAALEPPAGRRPGPPPMPRRAVPQARHLPVHWVLGLAALLGLATGAVIGLITLL</sequence>
<dbReference type="RefSeq" id="WP_179772907.1">
    <property type="nucleotide sequence ID" value="NZ_JACCFK010000001.1"/>
</dbReference>
<keyword evidence="2" id="KW-1133">Transmembrane helix</keyword>
<keyword evidence="4" id="KW-1185">Reference proteome</keyword>
<protein>
    <submittedName>
        <fullName evidence="3">Uncharacterized protein</fullName>
    </submittedName>
</protein>
<accession>A0A853B130</accession>
<proteinExistence type="predicted"/>
<organism evidence="3 4">
    <name type="scientific">Amycolatopsis endophytica</name>
    <dbReference type="NCBI Taxonomy" id="860233"/>
    <lineage>
        <taxon>Bacteria</taxon>
        <taxon>Bacillati</taxon>
        <taxon>Actinomycetota</taxon>
        <taxon>Actinomycetes</taxon>
        <taxon>Pseudonocardiales</taxon>
        <taxon>Pseudonocardiaceae</taxon>
        <taxon>Amycolatopsis</taxon>
    </lineage>
</organism>
<keyword evidence="2" id="KW-0812">Transmembrane</keyword>
<name>A0A853B130_9PSEU</name>
<gene>
    <name evidence="3" type="ORF">HNR02_002033</name>
</gene>
<dbReference type="AlphaFoldDB" id="A0A853B130"/>
<feature type="transmembrane region" description="Helical" evidence="2">
    <location>
        <begin position="81"/>
        <end position="102"/>
    </location>
</feature>
<evidence type="ECO:0000256" key="2">
    <source>
        <dbReference type="SAM" id="Phobius"/>
    </source>
</evidence>
<comment type="caution">
    <text evidence="3">The sequence shown here is derived from an EMBL/GenBank/DDBJ whole genome shotgun (WGS) entry which is preliminary data.</text>
</comment>
<keyword evidence="2" id="KW-0472">Membrane</keyword>
<dbReference type="EMBL" id="JACCFK010000001">
    <property type="protein sequence ID" value="NYI88710.1"/>
    <property type="molecule type" value="Genomic_DNA"/>
</dbReference>
<evidence type="ECO:0000313" key="4">
    <source>
        <dbReference type="Proteomes" id="UP000549616"/>
    </source>
</evidence>
<dbReference type="Proteomes" id="UP000549616">
    <property type="component" value="Unassembled WGS sequence"/>
</dbReference>